<keyword evidence="2" id="KW-1185">Reference proteome</keyword>
<accession>A0ACB8E3T7</accession>
<organism evidence="1 2">
    <name type="scientific">Dermacentor silvarum</name>
    <name type="common">Tick</name>
    <dbReference type="NCBI Taxonomy" id="543639"/>
    <lineage>
        <taxon>Eukaryota</taxon>
        <taxon>Metazoa</taxon>
        <taxon>Ecdysozoa</taxon>
        <taxon>Arthropoda</taxon>
        <taxon>Chelicerata</taxon>
        <taxon>Arachnida</taxon>
        <taxon>Acari</taxon>
        <taxon>Parasitiformes</taxon>
        <taxon>Ixodida</taxon>
        <taxon>Ixodoidea</taxon>
        <taxon>Ixodidae</taxon>
        <taxon>Rhipicephalinae</taxon>
        <taxon>Dermacentor</taxon>
    </lineage>
</organism>
<gene>
    <name evidence="1" type="ORF">HPB49_022165</name>
</gene>
<protein>
    <submittedName>
        <fullName evidence="1">Uncharacterized protein</fullName>
    </submittedName>
</protein>
<evidence type="ECO:0000313" key="2">
    <source>
        <dbReference type="Proteomes" id="UP000821865"/>
    </source>
</evidence>
<dbReference type="Proteomes" id="UP000821865">
    <property type="component" value="Chromosome 1"/>
</dbReference>
<proteinExistence type="predicted"/>
<name>A0ACB8E3T7_DERSI</name>
<evidence type="ECO:0000313" key="1">
    <source>
        <dbReference type="EMBL" id="KAH7981170.1"/>
    </source>
</evidence>
<sequence length="110" mass="12487">MNTDAGRIWLATNQNADGMVCLSPLGTWPGQVWKSSVHSIWTVFRVVQSLVTERGFHKKPALVRKRPGRSDAYNNFLLRETCEEVEACLDAYSSSELRKIVLMTFPEPFV</sequence>
<dbReference type="EMBL" id="CM023470">
    <property type="protein sequence ID" value="KAH7981170.1"/>
    <property type="molecule type" value="Genomic_DNA"/>
</dbReference>
<comment type="caution">
    <text evidence="1">The sequence shown here is derived from an EMBL/GenBank/DDBJ whole genome shotgun (WGS) entry which is preliminary data.</text>
</comment>
<reference evidence="1" key="1">
    <citation type="submission" date="2020-05" db="EMBL/GenBank/DDBJ databases">
        <title>Large-scale comparative analyses of tick genomes elucidate their genetic diversity and vector capacities.</title>
        <authorList>
            <person name="Jia N."/>
            <person name="Wang J."/>
            <person name="Shi W."/>
            <person name="Du L."/>
            <person name="Sun Y."/>
            <person name="Zhan W."/>
            <person name="Jiang J."/>
            <person name="Wang Q."/>
            <person name="Zhang B."/>
            <person name="Ji P."/>
            <person name="Sakyi L.B."/>
            <person name="Cui X."/>
            <person name="Yuan T."/>
            <person name="Jiang B."/>
            <person name="Yang W."/>
            <person name="Lam T.T.-Y."/>
            <person name="Chang Q."/>
            <person name="Ding S."/>
            <person name="Wang X."/>
            <person name="Zhu J."/>
            <person name="Ruan X."/>
            <person name="Zhao L."/>
            <person name="Wei J."/>
            <person name="Que T."/>
            <person name="Du C."/>
            <person name="Cheng J."/>
            <person name="Dai P."/>
            <person name="Han X."/>
            <person name="Huang E."/>
            <person name="Gao Y."/>
            <person name="Liu J."/>
            <person name="Shao H."/>
            <person name="Ye R."/>
            <person name="Li L."/>
            <person name="Wei W."/>
            <person name="Wang X."/>
            <person name="Wang C."/>
            <person name="Yang T."/>
            <person name="Huo Q."/>
            <person name="Li W."/>
            <person name="Guo W."/>
            <person name="Chen H."/>
            <person name="Zhou L."/>
            <person name="Ni X."/>
            <person name="Tian J."/>
            <person name="Zhou Y."/>
            <person name="Sheng Y."/>
            <person name="Liu T."/>
            <person name="Pan Y."/>
            <person name="Xia L."/>
            <person name="Li J."/>
            <person name="Zhao F."/>
            <person name="Cao W."/>
        </authorList>
    </citation>
    <scope>NUCLEOTIDE SEQUENCE</scope>
    <source>
        <strain evidence="1">Dsil-2018</strain>
    </source>
</reference>